<dbReference type="Proteomes" id="UP001056973">
    <property type="component" value="Segment"/>
</dbReference>
<protein>
    <submittedName>
        <fullName evidence="2">Terminase large subunit</fullName>
    </submittedName>
</protein>
<dbReference type="EMBL" id="ON331942">
    <property type="protein sequence ID" value="UQM93952.1"/>
    <property type="molecule type" value="Genomic_DNA"/>
</dbReference>
<dbReference type="Pfam" id="PF03237">
    <property type="entry name" value="Terminase_6N"/>
    <property type="match status" value="1"/>
</dbReference>
<feature type="region of interest" description="Disordered" evidence="1">
    <location>
        <begin position="452"/>
        <end position="491"/>
    </location>
</feature>
<keyword evidence="3" id="KW-1185">Reference proteome</keyword>
<accession>A0A9E7DKN0</accession>
<evidence type="ECO:0000313" key="2">
    <source>
        <dbReference type="EMBL" id="UQM93952.1"/>
    </source>
</evidence>
<proteinExistence type="predicted"/>
<feature type="compositionally biased region" description="Basic and acidic residues" evidence="1">
    <location>
        <begin position="468"/>
        <end position="477"/>
    </location>
</feature>
<gene>
    <name evidence="2" type="ORF">vBSmQDWS359_43</name>
</gene>
<dbReference type="InterPro" id="IPR027417">
    <property type="entry name" value="P-loop_NTPase"/>
</dbReference>
<evidence type="ECO:0000313" key="3">
    <source>
        <dbReference type="Proteomes" id="UP001056973"/>
    </source>
</evidence>
<reference evidence="2" key="1">
    <citation type="submission" date="2022-04" db="EMBL/GenBank/DDBJ databases">
        <authorList>
            <person name="Wang L."/>
            <person name="Zhang J."/>
            <person name="Wang J."/>
        </authorList>
    </citation>
    <scope>NUCLEOTIDE SEQUENCE</scope>
</reference>
<sequence length="491" mass="56395">MAYQPPHWRKKKVGRARVEEQRSTTKAWIPQAGSQVLFLTCPVFECLYEGTRGPGKTDALLADFCQHVGQGYGAAWRGILFRSTYKQLSDVVAKSKAWFKLWFPGAKFNEQEYTWTFPDGEQLLLRYMSKPADYDNYHGHAYPWIGWEELTNWATSEMYLKMFSCCRSTVPGMPRKVRATTNPYGKGHNWVKNRWRLPGMRGKVIRTEGEPDRIAIHGHISENRILLDADPEYISRIRAAASNPAQIAAWLDGSWDITSGGMFDDLWQTTTHVVRPFAVPRTWTVDRSFDWGSSKPFSVGWWAESDGTDLVFPDGRRMRTVKGDLFRIAEWYGLKKGTENEGLRMLASDIAEGIRLREVGLGLAGRVKPGPADPAIWSEENGNCIERDMRNKGIRWERADNARKQGWEQVRKRLKNSLNLDEMDQPRGVPREAPGLYVVGERCPDFVRTFVPIPRDEKDPDDVDSDVEDHSADESRYRVMHKRKEVRQGSF</sequence>
<organism evidence="2 3">
    <name type="scientific">Stenotrophomonas phage vB_Sm_QDWS359</name>
    <dbReference type="NCBI Taxonomy" id="2943841"/>
    <lineage>
        <taxon>Viruses</taxon>
        <taxon>Duplodnaviria</taxon>
        <taxon>Heunggongvirae</taxon>
        <taxon>Uroviricota</taxon>
        <taxon>Caudoviricetes</taxon>
        <taxon>Mesyanzhinovviridae</taxon>
        <taxon>Bradleyvirinae</taxon>
        <taxon>Xooduovirus</taxon>
        <taxon>Xooduovirus QDWS359</taxon>
    </lineage>
</organism>
<evidence type="ECO:0000256" key="1">
    <source>
        <dbReference type="SAM" id="MobiDB-lite"/>
    </source>
</evidence>
<name>A0A9E7DKN0_9CAUD</name>
<dbReference type="Gene3D" id="3.30.420.280">
    <property type="match status" value="1"/>
</dbReference>
<dbReference type="Gene3D" id="3.40.50.300">
    <property type="entry name" value="P-loop containing nucleotide triphosphate hydrolases"/>
    <property type="match status" value="1"/>
</dbReference>